<dbReference type="SUPFAM" id="SSF52540">
    <property type="entry name" value="P-loop containing nucleoside triphosphate hydrolases"/>
    <property type="match status" value="1"/>
</dbReference>
<evidence type="ECO:0000256" key="1">
    <source>
        <dbReference type="ARBA" id="ARBA00022741"/>
    </source>
</evidence>
<dbReference type="InterPro" id="IPR011990">
    <property type="entry name" value="TPR-like_helical_dom_sf"/>
</dbReference>
<dbReference type="PANTHER" id="PTHR16305:SF35">
    <property type="entry name" value="TRANSCRIPTIONAL ACTIVATOR DOMAIN"/>
    <property type="match status" value="1"/>
</dbReference>
<keyword evidence="6" id="KW-1185">Reference proteome</keyword>
<dbReference type="InterPro" id="IPR027417">
    <property type="entry name" value="P-loop_NTPase"/>
</dbReference>
<feature type="compositionally biased region" description="Basic and acidic residues" evidence="3">
    <location>
        <begin position="1"/>
        <end position="12"/>
    </location>
</feature>
<dbReference type="PROSITE" id="PS50043">
    <property type="entry name" value="HTH_LUXR_2"/>
    <property type="match status" value="1"/>
</dbReference>
<feature type="region of interest" description="Disordered" evidence="3">
    <location>
        <begin position="1"/>
        <end position="37"/>
    </location>
</feature>
<sequence length="976" mass="101449">MVRPEHRGRPEVRGTANSRVEERTPQPAGPVGRSPMPPFVGRADALAVLDGAWSRSLVGDGELVLVGGEAGAGKTRLAAEFARSVRDGGAAVLRGTCEPDLAPPHQPWVQVVEQVLEAVPAYAVPPALTALVEPAVAVGPPVDAAVARARLHAGFAQVLAAAAHRRPTLVVLDDLHWAGPQTLAVLGHLARTGLPARAVVIGTFRDTGDERSDPLDRCLADLRRHDTVTRLPLAGLDEGAVARFVAGAVGHPLDADLRTLARELADRSGGNAYLLGELWRHLVGAGAVAPVRGRWAVRDRTSGGTVPAGVREVVAARLRRLSPAARGLVELAAVAGRCSDLEVLAAALHTTPDALDAPLDELLRARLLAPVEAVALVHRFEHAVVRESVETGMRPIARRRAHLALAEALEQAPDRGSLTELARHLTASAPLAPPDKAVHYALLAAARATGRGAHDEAAAYLDAVLTCGPTGIDRARVLVALAAAWLRRGVYGRCRDRAAEAVDTAADLDEPEARELLADAAVLYAEAGHLPESPRTPAVALVRRAVERVGADAGPAAIRLQASLGRALAAEGRGEEALGRIEVAVARARELGDAGALLVGLRAAITAWSDPRQVLDAAVELQELAERHGEHWSVAYGSGHESRARIALGELDGAADAAARMRRTAETGRYPPFRQSAAHLDAILALAAGDLGGAERSLALAEPDDAAFGDGGDGGDGVAMVVVRRAQGRLAEVLPLVRARARVAAPPVWGPALAACYAELGRVEDARAVLDALAPRGFAGIPRGPMWPACAGFLAEGCVRTGARAHADALDGALAPFAGTNLTAAFTLCLGPADRLRAGLHALAGRPDEADACFRAAHALARRSGSPLWEAEVLADRAAVLTTRGDAGGAARSRARAEALAGPIGHALRPGVPPADGLSDREREVLAAVAAGLSNRGIAARLFISEHTVANHVRAILRKTGSANRTEAAARHLRGS</sequence>
<dbReference type="InterPro" id="IPR036388">
    <property type="entry name" value="WH-like_DNA-bd_sf"/>
</dbReference>
<proteinExistence type="predicted"/>
<dbReference type="GO" id="GO:0006355">
    <property type="term" value="P:regulation of DNA-templated transcription"/>
    <property type="evidence" value="ECO:0007669"/>
    <property type="project" value="InterPro"/>
</dbReference>
<dbReference type="InterPro" id="IPR000792">
    <property type="entry name" value="Tscrpt_reg_LuxR_C"/>
</dbReference>
<dbReference type="Gene3D" id="1.25.40.10">
    <property type="entry name" value="Tetratricopeptide repeat domain"/>
    <property type="match status" value="1"/>
</dbReference>
<dbReference type="InterPro" id="IPR016032">
    <property type="entry name" value="Sig_transdc_resp-reg_C-effctor"/>
</dbReference>
<dbReference type="AlphaFoldDB" id="A0A1G7IBI7"/>
<dbReference type="PROSITE" id="PS00622">
    <property type="entry name" value="HTH_LUXR_1"/>
    <property type="match status" value="1"/>
</dbReference>
<dbReference type="Pfam" id="PF00196">
    <property type="entry name" value="GerE"/>
    <property type="match status" value="1"/>
</dbReference>
<dbReference type="SUPFAM" id="SSF46894">
    <property type="entry name" value="C-terminal effector domain of the bipartite response regulators"/>
    <property type="match status" value="1"/>
</dbReference>
<evidence type="ECO:0000313" key="5">
    <source>
        <dbReference type="EMBL" id="SDF09844.1"/>
    </source>
</evidence>
<dbReference type="GO" id="GO:0004016">
    <property type="term" value="F:adenylate cyclase activity"/>
    <property type="evidence" value="ECO:0007669"/>
    <property type="project" value="TreeGrafter"/>
</dbReference>
<dbReference type="CDD" id="cd06170">
    <property type="entry name" value="LuxR_C_like"/>
    <property type="match status" value="1"/>
</dbReference>
<keyword evidence="1" id="KW-0547">Nucleotide-binding</keyword>
<evidence type="ECO:0000313" key="6">
    <source>
        <dbReference type="Proteomes" id="UP000198967"/>
    </source>
</evidence>
<dbReference type="EMBL" id="FNBE01000003">
    <property type="protein sequence ID" value="SDF09844.1"/>
    <property type="molecule type" value="Genomic_DNA"/>
</dbReference>
<dbReference type="STRING" id="366584.SAMN05216377_103254"/>
<keyword evidence="2" id="KW-0067">ATP-binding</keyword>
<dbReference type="GO" id="GO:0005524">
    <property type="term" value="F:ATP binding"/>
    <property type="evidence" value="ECO:0007669"/>
    <property type="project" value="UniProtKB-KW"/>
</dbReference>
<gene>
    <name evidence="5" type="ORF">SAMN05216377_103254</name>
</gene>
<dbReference type="GO" id="GO:0005737">
    <property type="term" value="C:cytoplasm"/>
    <property type="evidence" value="ECO:0007669"/>
    <property type="project" value="TreeGrafter"/>
</dbReference>
<dbReference type="GO" id="GO:0003677">
    <property type="term" value="F:DNA binding"/>
    <property type="evidence" value="ECO:0007669"/>
    <property type="project" value="InterPro"/>
</dbReference>
<feature type="domain" description="HTH luxR-type" evidence="4">
    <location>
        <begin position="911"/>
        <end position="976"/>
    </location>
</feature>
<dbReference type="Proteomes" id="UP000198967">
    <property type="component" value="Unassembled WGS sequence"/>
</dbReference>
<evidence type="ECO:0000256" key="2">
    <source>
        <dbReference type="ARBA" id="ARBA00022840"/>
    </source>
</evidence>
<dbReference type="InterPro" id="IPR041664">
    <property type="entry name" value="AAA_16"/>
</dbReference>
<accession>A0A1G7IBI7</accession>
<dbReference type="PRINTS" id="PR00038">
    <property type="entry name" value="HTHLUXR"/>
</dbReference>
<evidence type="ECO:0000259" key="4">
    <source>
        <dbReference type="PROSITE" id="PS50043"/>
    </source>
</evidence>
<dbReference type="Pfam" id="PF13191">
    <property type="entry name" value="AAA_16"/>
    <property type="match status" value="1"/>
</dbReference>
<protein>
    <submittedName>
        <fullName evidence="5">Regulatory protein, luxR family</fullName>
    </submittedName>
</protein>
<name>A0A1G7IBI7_PSEOR</name>
<organism evidence="5 6">
    <name type="scientific">Pseudonocardia oroxyli</name>
    <dbReference type="NCBI Taxonomy" id="366584"/>
    <lineage>
        <taxon>Bacteria</taxon>
        <taxon>Bacillati</taxon>
        <taxon>Actinomycetota</taxon>
        <taxon>Actinomycetes</taxon>
        <taxon>Pseudonocardiales</taxon>
        <taxon>Pseudonocardiaceae</taxon>
        <taxon>Pseudonocardia</taxon>
    </lineage>
</organism>
<dbReference type="PANTHER" id="PTHR16305">
    <property type="entry name" value="TESTICULAR SOLUBLE ADENYLYL CYCLASE"/>
    <property type="match status" value="1"/>
</dbReference>
<dbReference type="SMART" id="SM00421">
    <property type="entry name" value="HTH_LUXR"/>
    <property type="match status" value="1"/>
</dbReference>
<dbReference type="SUPFAM" id="SSF48452">
    <property type="entry name" value="TPR-like"/>
    <property type="match status" value="1"/>
</dbReference>
<reference evidence="5 6" key="1">
    <citation type="submission" date="2016-10" db="EMBL/GenBank/DDBJ databases">
        <authorList>
            <person name="de Groot N.N."/>
        </authorList>
    </citation>
    <scope>NUCLEOTIDE SEQUENCE [LARGE SCALE GENOMIC DNA]</scope>
    <source>
        <strain evidence="5 6">CGMCC 4.3143</strain>
    </source>
</reference>
<dbReference type="Gene3D" id="1.10.10.10">
    <property type="entry name" value="Winged helix-like DNA-binding domain superfamily/Winged helix DNA-binding domain"/>
    <property type="match status" value="1"/>
</dbReference>
<dbReference type="OrthoDB" id="134712at2"/>
<evidence type="ECO:0000256" key="3">
    <source>
        <dbReference type="SAM" id="MobiDB-lite"/>
    </source>
</evidence>